<gene>
    <name evidence="10" type="ORF">MGAL_10B042419</name>
</gene>
<dbReference type="InterPro" id="IPR008979">
    <property type="entry name" value="Galactose-bd-like_sf"/>
</dbReference>
<evidence type="ECO:0000256" key="8">
    <source>
        <dbReference type="SAM" id="MobiDB-lite"/>
    </source>
</evidence>
<comment type="subunit">
    <text evidence="3">Homotrimer.</text>
</comment>
<feature type="compositionally biased region" description="Polar residues" evidence="8">
    <location>
        <begin position="88"/>
        <end position="113"/>
    </location>
</feature>
<dbReference type="GO" id="GO:0001868">
    <property type="term" value="P:regulation of complement activation, lectin pathway"/>
    <property type="evidence" value="ECO:0007669"/>
    <property type="project" value="UniProtKB-ARBA"/>
</dbReference>
<comment type="caution">
    <text evidence="10">The sequence shown here is derived from an EMBL/GenBank/DDBJ whole genome shotgun (WGS) entry which is preliminary data.</text>
</comment>
<dbReference type="AlphaFoldDB" id="A0A8B6BGT2"/>
<dbReference type="Gene3D" id="2.60.120.260">
    <property type="entry name" value="Galactose-binding domain-like"/>
    <property type="match status" value="1"/>
</dbReference>
<proteinExistence type="inferred from homology"/>
<name>A0A8B6BGT2_MYTGA</name>
<evidence type="ECO:0000259" key="9">
    <source>
        <dbReference type="SMART" id="SM00607"/>
    </source>
</evidence>
<dbReference type="GO" id="GO:0010185">
    <property type="term" value="P:regulation of cellular defense response"/>
    <property type="evidence" value="ECO:0007669"/>
    <property type="project" value="UniProtKB-ARBA"/>
</dbReference>
<keyword evidence="4" id="KW-0479">Metal-binding</keyword>
<keyword evidence="5" id="KW-0430">Lectin</keyword>
<dbReference type="GO" id="GO:0042806">
    <property type="term" value="F:fucose binding"/>
    <property type="evidence" value="ECO:0007669"/>
    <property type="project" value="UniProtKB-ARBA"/>
</dbReference>
<comment type="similarity">
    <text evidence="2">Belongs to the fucolectin family.</text>
</comment>
<dbReference type="Pfam" id="PF22633">
    <property type="entry name" value="F5_F8_type_C_2"/>
    <property type="match status" value="1"/>
</dbReference>
<evidence type="ECO:0000256" key="1">
    <source>
        <dbReference type="ARBA" id="ARBA00002219"/>
    </source>
</evidence>
<keyword evidence="11" id="KW-1185">Reference proteome</keyword>
<dbReference type="SUPFAM" id="SSF49785">
    <property type="entry name" value="Galactose-binding domain-like"/>
    <property type="match status" value="1"/>
</dbReference>
<accession>A0A8B6BGT2</accession>
<protein>
    <recommendedName>
        <fullName evidence="9">Fucolectin tachylectin-4 pentraxin-1 domain-containing protein</fullName>
    </recommendedName>
</protein>
<feature type="domain" description="Fucolectin tachylectin-4 pentraxin-1" evidence="9">
    <location>
        <begin position="79"/>
        <end position="215"/>
    </location>
</feature>
<reference evidence="10" key="1">
    <citation type="submission" date="2018-11" db="EMBL/GenBank/DDBJ databases">
        <authorList>
            <person name="Alioto T."/>
            <person name="Alioto T."/>
        </authorList>
    </citation>
    <scope>NUCLEOTIDE SEQUENCE</scope>
</reference>
<dbReference type="InterPro" id="IPR051941">
    <property type="entry name" value="BG_Antigen-Binding_Lectin"/>
</dbReference>
<evidence type="ECO:0000256" key="4">
    <source>
        <dbReference type="ARBA" id="ARBA00022723"/>
    </source>
</evidence>
<sequence length="219" mass="24733">MNIGANMYKVCRRFVKPGESFNFKMQRKTSILMFLVFFSHFSIGLVTQEKLSTGINTNTAILRQILAKLYRDNPDVDNLHEVAEGKKSTQSSQHSSFKPDNANDGNLNTFSHTTTSATEQSPYWEVDLGRNYKIKHIEIFVRRDCCGDLIRKLDITAGPSHNLMTRCGFYSGPAKTGYHLVFECTPIINGRYVKIQKNDTTNLALAEVQVMAIVDRTVG</sequence>
<dbReference type="SMART" id="SM00607">
    <property type="entry name" value="FTP"/>
    <property type="match status" value="1"/>
</dbReference>
<evidence type="ECO:0000313" key="11">
    <source>
        <dbReference type="Proteomes" id="UP000596742"/>
    </source>
</evidence>
<evidence type="ECO:0000256" key="3">
    <source>
        <dbReference type="ARBA" id="ARBA00011233"/>
    </source>
</evidence>
<evidence type="ECO:0000256" key="7">
    <source>
        <dbReference type="ARBA" id="ARBA00023157"/>
    </source>
</evidence>
<dbReference type="GO" id="GO:0046872">
    <property type="term" value="F:metal ion binding"/>
    <property type="evidence" value="ECO:0007669"/>
    <property type="project" value="UniProtKB-KW"/>
</dbReference>
<organism evidence="10 11">
    <name type="scientific">Mytilus galloprovincialis</name>
    <name type="common">Mediterranean mussel</name>
    <dbReference type="NCBI Taxonomy" id="29158"/>
    <lineage>
        <taxon>Eukaryota</taxon>
        <taxon>Metazoa</taxon>
        <taxon>Spiralia</taxon>
        <taxon>Lophotrochozoa</taxon>
        <taxon>Mollusca</taxon>
        <taxon>Bivalvia</taxon>
        <taxon>Autobranchia</taxon>
        <taxon>Pteriomorphia</taxon>
        <taxon>Mytilida</taxon>
        <taxon>Mytiloidea</taxon>
        <taxon>Mytilidae</taxon>
        <taxon>Mytilinae</taxon>
        <taxon>Mytilus</taxon>
    </lineage>
</organism>
<evidence type="ECO:0000256" key="2">
    <source>
        <dbReference type="ARBA" id="ARBA00010147"/>
    </source>
</evidence>
<dbReference type="EMBL" id="UYJE01000094">
    <property type="protein sequence ID" value="VDH90128.1"/>
    <property type="molecule type" value="Genomic_DNA"/>
</dbReference>
<dbReference type="InterPro" id="IPR006585">
    <property type="entry name" value="FTP1"/>
</dbReference>
<evidence type="ECO:0000256" key="5">
    <source>
        <dbReference type="ARBA" id="ARBA00022734"/>
    </source>
</evidence>
<comment type="function">
    <text evidence="1">Acts as a defensive agent. Recognizes blood group fucosylated oligosaccharides including A, B, H and Lewis B-type antigens. Does not recognize Lewis A antigen and has low affinity for monovalent haptens.</text>
</comment>
<keyword evidence="7" id="KW-1015">Disulfide bond</keyword>
<keyword evidence="6" id="KW-0106">Calcium</keyword>
<evidence type="ECO:0000256" key="6">
    <source>
        <dbReference type="ARBA" id="ARBA00022837"/>
    </source>
</evidence>
<dbReference type="PANTHER" id="PTHR45713:SF15">
    <property type="entry name" value="F5_8 TYPE C DOMAIN-CONTAINING PROTEIN"/>
    <property type="match status" value="1"/>
</dbReference>
<evidence type="ECO:0000313" key="10">
    <source>
        <dbReference type="EMBL" id="VDH90128.1"/>
    </source>
</evidence>
<dbReference type="PANTHER" id="PTHR45713">
    <property type="entry name" value="FTP DOMAIN-CONTAINING PROTEIN"/>
    <property type="match status" value="1"/>
</dbReference>
<feature type="region of interest" description="Disordered" evidence="8">
    <location>
        <begin position="84"/>
        <end position="113"/>
    </location>
</feature>
<dbReference type="OrthoDB" id="547680at2759"/>
<dbReference type="Proteomes" id="UP000596742">
    <property type="component" value="Unassembled WGS sequence"/>
</dbReference>